<sequence>MTTSTAYGEATGTLTASVNGVESFNAGEVYLTNENEQITIVGVEEDSPSPLRIIEIKMLSNTQNGDHVFPGDQIRALIAGGNTAPAHYLTQSGSVNVDFDRENGLYKCHFNFTAKNLFQPKDTIGVVGDCVIHTNPISKQ</sequence>
<dbReference type="KEGG" id="ptv:AA957_08650"/>
<dbReference type="EMBL" id="CP011507">
    <property type="protein sequence ID" value="AKS06172.1"/>
    <property type="molecule type" value="Genomic_DNA"/>
</dbReference>
<organism evidence="1 2">
    <name type="scientific">Pseudomonas trivialis</name>
    <dbReference type="NCBI Taxonomy" id="200450"/>
    <lineage>
        <taxon>Bacteria</taxon>
        <taxon>Pseudomonadati</taxon>
        <taxon>Pseudomonadota</taxon>
        <taxon>Gammaproteobacteria</taxon>
        <taxon>Pseudomonadales</taxon>
        <taxon>Pseudomonadaceae</taxon>
        <taxon>Pseudomonas</taxon>
    </lineage>
</organism>
<dbReference type="OrthoDB" id="7031124at2"/>
<accession>A0A0H5APM0</accession>
<protein>
    <submittedName>
        <fullName evidence="1">Uncharacterized protein</fullName>
    </submittedName>
</protein>
<name>A0A0H5APM0_9PSED</name>
<gene>
    <name evidence="1" type="ORF">AA957_08650</name>
</gene>
<evidence type="ECO:0000313" key="2">
    <source>
        <dbReference type="Proteomes" id="UP000036608"/>
    </source>
</evidence>
<dbReference type="Proteomes" id="UP000036608">
    <property type="component" value="Chromosome"/>
</dbReference>
<dbReference type="AlphaFoldDB" id="A0A0H5APM0"/>
<reference evidence="1 2" key="1">
    <citation type="journal article" date="2015" name="Genome Announc.">
        <title>Complete Genome Sequence of the Rhizobacterium Pseudomonas trivialis Strain IHBB745 with Multiple Plant Growth-Promoting Activities and Tolerance to Desiccation and Alkalinity.</title>
        <authorList>
            <person name="Gulati A."/>
            <person name="Swarnkar M.K."/>
            <person name="Vyas P."/>
            <person name="Rahi P."/>
            <person name="Thakur R."/>
            <person name="Thakur N."/>
            <person name="Singh A.K."/>
        </authorList>
    </citation>
    <scope>NUCLEOTIDE SEQUENCE [LARGE SCALE GENOMIC DNA]</scope>
    <source>
        <strain evidence="2">745</strain>
    </source>
</reference>
<dbReference type="RefSeq" id="WP_049709822.1">
    <property type="nucleotide sequence ID" value="NZ_CP011507.1"/>
</dbReference>
<evidence type="ECO:0000313" key="1">
    <source>
        <dbReference type="EMBL" id="AKS06172.1"/>
    </source>
</evidence>
<proteinExistence type="predicted"/>
<reference evidence="2" key="2">
    <citation type="submission" date="2015-05" db="EMBL/GenBank/DDBJ databases">
        <authorList>
            <person name="Swarnkar M.K."/>
            <person name="Vyas P."/>
            <person name="Rahi P."/>
            <person name="Thakur R."/>
            <person name="Thakur N."/>
            <person name="Singh A.K."/>
            <person name="Gulati A."/>
        </authorList>
    </citation>
    <scope>NUCLEOTIDE SEQUENCE [LARGE SCALE GENOMIC DNA]</scope>
    <source>
        <strain evidence="2">745</strain>
    </source>
</reference>
<dbReference type="PATRIC" id="fig|200450.3.peg.1796"/>